<evidence type="ECO:0000313" key="2">
    <source>
        <dbReference type="Proteomes" id="UP000214646"/>
    </source>
</evidence>
<dbReference type="AlphaFoldDB" id="A0A225D3L1"/>
<name>A0A225D3L1_9BACT</name>
<dbReference type="Proteomes" id="UP000214646">
    <property type="component" value="Unassembled WGS sequence"/>
</dbReference>
<proteinExistence type="predicted"/>
<comment type="caution">
    <text evidence="1">The sequence shown here is derived from an EMBL/GenBank/DDBJ whole genome shotgun (WGS) entry which is preliminary data.</text>
</comment>
<keyword evidence="2" id="KW-1185">Reference proteome</keyword>
<accession>A0A225D3L1</accession>
<gene>
    <name evidence="1" type="ORF">FRUB_10165</name>
</gene>
<organism evidence="1 2">
    <name type="scientific">Fimbriiglobus ruber</name>
    <dbReference type="NCBI Taxonomy" id="1908690"/>
    <lineage>
        <taxon>Bacteria</taxon>
        <taxon>Pseudomonadati</taxon>
        <taxon>Planctomycetota</taxon>
        <taxon>Planctomycetia</taxon>
        <taxon>Gemmatales</taxon>
        <taxon>Gemmataceae</taxon>
        <taxon>Fimbriiglobus</taxon>
    </lineage>
</organism>
<evidence type="ECO:0000313" key="1">
    <source>
        <dbReference type="EMBL" id="OWK34194.1"/>
    </source>
</evidence>
<dbReference type="EMBL" id="NIDE01000020">
    <property type="protein sequence ID" value="OWK34194.1"/>
    <property type="molecule type" value="Genomic_DNA"/>
</dbReference>
<protein>
    <submittedName>
        <fullName evidence="1">Uncharacterized protein</fullName>
    </submittedName>
</protein>
<reference evidence="2" key="1">
    <citation type="submission" date="2017-06" db="EMBL/GenBank/DDBJ databases">
        <title>Genome analysis of Fimbriiglobus ruber SP5, the first member of the order Planctomycetales with confirmed chitinolytic capability.</title>
        <authorList>
            <person name="Ravin N.V."/>
            <person name="Rakitin A.L."/>
            <person name="Ivanova A.A."/>
            <person name="Beletsky A.V."/>
            <person name="Kulichevskaya I.S."/>
            <person name="Mardanov A.V."/>
            <person name="Dedysh S.N."/>
        </authorList>
    </citation>
    <scope>NUCLEOTIDE SEQUENCE [LARGE SCALE GENOMIC DNA]</scope>
    <source>
        <strain evidence="2">SP5</strain>
    </source>
</reference>
<sequence length="45" mass="4917">MTPKGVEHKQPEKSEEIGRYCVMNAVTPKGVEHPGSRSSTTTYAP</sequence>